<feature type="transmembrane region" description="Helical" evidence="1">
    <location>
        <begin position="230"/>
        <end position="252"/>
    </location>
</feature>
<feature type="transmembrane region" description="Helical" evidence="1">
    <location>
        <begin position="113"/>
        <end position="129"/>
    </location>
</feature>
<dbReference type="PANTHER" id="PTHR20992:SF9">
    <property type="entry name" value="AT15442P-RELATED"/>
    <property type="match status" value="1"/>
</dbReference>
<evidence type="ECO:0000313" key="3">
    <source>
        <dbReference type="Proteomes" id="UP001597337"/>
    </source>
</evidence>
<evidence type="ECO:0000256" key="1">
    <source>
        <dbReference type="SAM" id="Phobius"/>
    </source>
</evidence>
<proteinExistence type="predicted"/>
<evidence type="ECO:0000313" key="2">
    <source>
        <dbReference type="EMBL" id="MFD2112267.1"/>
    </source>
</evidence>
<keyword evidence="1" id="KW-0472">Membrane</keyword>
<dbReference type="EMBL" id="JBHUHX010000023">
    <property type="protein sequence ID" value="MFD2112267.1"/>
    <property type="molecule type" value="Genomic_DNA"/>
</dbReference>
<sequence length="364" mass="38401">MKYVEVIASAGSADTIAEAAAKVKALDFRLGLVGTDGMQTMRMLVSDDKVQRVLDLLQTVLGAQPSARILVLAVETVVPPPNEEHRKQEDSATAAREALYEGMEKSSRLGPNYLILVALSTVVAAIGLIENNVAVVIGAMVIAPLLGPNLALSLGTALGDIGLMKKAVWTLLVGILTAVALSAILAYVWPNALTSQEVLARTTAGLDSVALALASGAAAALSLTTGLSSVLVGVMVAVALLPPAATLGLMLGDGRFDLAAGAGLLLAVNIVCVNLSSKLVFVVKGISPRKWLEKKKAKRAMVTYTLVWILTLLVLILIIMERDRLVPTNIEKQLQDRLGISMIEYPITPSLRTVMHVSTLTDRD</sequence>
<organism evidence="2 3">
    <name type="scientific">Thiorhodococcus fuscus</name>
    <dbReference type="NCBI Taxonomy" id="527200"/>
    <lineage>
        <taxon>Bacteria</taxon>
        <taxon>Pseudomonadati</taxon>
        <taxon>Pseudomonadota</taxon>
        <taxon>Gammaproteobacteria</taxon>
        <taxon>Chromatiales</taxon>
        <taxon>Chromatiaceae</taxon>
        <taxon>Thiorhodococcus</taxon>
    </lineage>
</organism>
<keyword evidence="3" id="KW-1185">Reference proteome</keyword>
<gene>
    <name evidence="2" type="ORF">ACFSJC_10495</name>
</gene>
<protein>
    <submittedName>
        <fullName evidence="2">TIGR00341 family protein</fullName>
    </submittedName>
</protein>
<keyword evidence="1" id="KW-0812">Transmembrane</keyword>
<feature type="transmembrane region" description="Helical" evidence="1">
    <location>
        <begin position="301"/>
        <end position="320"/>
    </location>
</feature>
<dbReference type="Pfam" id="PF04087">
    <property type="entry name" value="DUF389"/>
    <property type="match status" value="1"/>
</dbReference>
<feature type="transmembrane region" description="Helical" evidence="1">
    <location>
        <begin position="167"/>
        <end position="189"/>
    </location>
</feature>
<feature type="transmembrane region" description="Helical" evidence="1">
    <location>
        <begin position="258"/>
        <end position="281"/>
    </location>
</feature>
<dbReference type="NCBIfam" id="TIGR00341">
    <property type="entry name" value="TIGR00341 family protein"/>
    <property type="match status" value="1"/>
</dbReference>
<feature type="transmembrane region" description="Helical" evidence="1">
    <location>
        <begin position="204"/>
        <end position="223"/>
    </location>
</feature>
<dbReference type="InterPro" id="IPR005240">
    <property type="entry name" value="DUF389"/>
</dbReference>
<feature type="transmembrane region" description="Helical" evidence="1">
    <location>
        <begin position="135"/>
        <end position="155"/>
    </location>
</feature>
<keyword evidence="1" id="KW-1133">Transmembrane helix</keyword>
<dbReference type="PANTHER" id="PTHR20992">
    <property type="entry name" value="AT15442P-RELATED"/>
    <property type="match status" value="1"/>
</dbReference>
<dbReference type="Proteomes" id="UP001597337">
    <property type="component" value="Unassembled WGS sequence"/>
</dbReference>
<reference evidence="3" key="1">
    <citation type="journal article" date="2019" name="Int. J. Syst. Evol. Microbiol.">
        <title>The Global Catalogue of Microorganisms (GCM) 10K type strain sequencing project: providing services to taxonomists for standard genome sequencing and annotation.</title>
        <authorList>
            <consortium name="The Broad Institute Genomics Platform"/>
            <consortium name="The Broad Institute Genome Sequencing Center for Infectious Disease"/>
            <person name="Wu L."/>
            <person name="Ma J."/>
        </authorList>
    </citation>
    <scope>NUCLEOTIDE SEQUENCE [LARGE SCALE GENOMIC DNA]</scope>
    <source>
        <strain evidence="3">KACC 12597</strain>
    </source>
</reference>
<accession>A0ABW4Y7X3</accession>
<name>A0ABW4Y7X3_9GAMM</name>
<comment type="caution">
    <text evidence="2">The sequence shown here is derived from an EMBL/GenBank/DDBJ whole genome shotgun (WGS) entry which is preliminary data.</text>
</comment>
<dbReference type="RefSeq" id="WP_386026413.1">
    <property type="nucleotide sequence ID" value="NZ_JBHUHX010000023.1"/>
</dbReference>